<evidence type="ECO:0000313" key="1">
    <source>
        <dbReference type="EMBL" id="MBD2150398.1"/>
    </source>
</evidence>
<accession>A0A926UT92</accession>
<proteinExistence type="predicted"/>
<protein>
    <submittedName>
        <fullName evidence="1">Uncharacterized protein</fullName>
    </submittedName>
</protein>
<evidence type="ECO:0000313" key="2">
    <source>
        <dbReference type="Proteomes" id="UP000631421"/>
    </source>
</evidence>
<organism evidence="1 2">
    <name type="scientific">Pseudanabaena cinerea FACHB-1277</name>
    <dbReference type="NCBI Taxonomy" id="2949581"/>
    <lineage>
        <taxon>Bacteria</taxon>
        <taxon>Bacillati</taxon>
        <taxon>Cyanobacteriota</taxon>
        <taxon>Cyanophyceae</taxon>
        <taxon>Pseudanabaenales</taxon>
        <taxon>Pseudanabaenaceae</taxon>
        <taxon>Pseudanabaena</taxon>
        <taxon>Pseudanabaena cinerea</taxon>
    </lineage>
</organism>
<dbReference type="EMBL" id="JACJPY010000025">
    <property type="protein sequence ID" value="MBD2150398.1"/>
    <property type="molecule type" value="Genomic_DNA"/>
</dbReference>
<gene>
    <name evidence="1" type="ORF">H6F44_09745</name>
</gene>
<dbReference type="RefSeq" id="WP_190350765.1">
    <property type="nucleotide sequence ID" value="NZ_JACJPY010000025.1"/>
</dbReference>
<dbReference type="AlphaFoldDB" id="A0A926UT92"/>
<sequence length="204" mass="22884">MLYSNFTLSKVRATFNLVLEEEKDLFANSDRIQPSELLQMILKEYLTLAIAINSKKSRSEFIIAPVLAEVKKLSNHQISLFSGKEFNVDSGKGLTGYCDFLLSQSKEQLYISAPVTTIVEAKNENLIGGFGQCIAEMVAAQIFNQQAGNTIRTIYGVVTSGTNWRFLTLYESTVYIDAVEYYITELDKILGILLQPIQSVLNKF</sequence>
<keyword evidence="2" id="KW-1185">Reference proteome</keyword>
<comment type="caution">
    <text evidence="1">The sequence shown here is derived from an EMBL/GenBank/DDBJ whole genome shotgun (WGS) entry which is preliminary data.</text>
</comment>
<dbReference type="Proteomes" id="UP000631421">
    <property type="component" value="Unassembled WGS sequence"/>
</dbReference>
<reference evidence="1 2" key="1">
    <citation type="journal article" date="2015" name="ISME J.">
        <title>Draft Genome Sequence of Streptomyces incarnatus NRRL8089, which Produces the Nucleoside Antibiotic Sinefungin.</title>
        <authorList>
            <person name="Oshima K."/>
            <person name="Hattori M."/>
            <person name="Shimizu H."/>
            <person name="Fukuda K."/>
            <person name="Nemoto M."/>
            <person name="Inagaki K."/>
            <person name="Tamura T."/>
        </authorList>
    </citation>
    <scope>NUCLEOTIDE SEQUENCE [LARGE SCALE GENOMIC DNA]</scope>
    <source>
        <strain evidence="1 2">FACHB-1277</strain>
    </source>
</reference>
<name>A0A926UT92_9CYAN</name>